<dbReference type="EMBL" id="QEFC01000024">
    <property type="protein sequence ID" value="KAE9467526.1"/>
    <property type="molecule type" value="Genomic_DNA"/>
</dbReference>
<name>A0A6A4M2M4_9ERIC</name>
<evidence type="ECO:0000256" key="1">
    <source>
        <dbReference type="SAM" id="MobiDB-lite"/>
    </source>
</evidence>
<organism evidence="2 3">
    <name type="scientific">Rhododendron williamsianum</name>
    <dbReference type="NCBI Taxonomy" id="262921"/>
    <lineage>
        <taxon>Eukaryota</taxon>
        <taxon>Viridiplantae</taxon>
        <taxon>Streptophyta</taxon>
        <taxon>Embryophyta</taxon>
        <taxon>Tracheophyta</taxon>
        <taxon>Spermatophyta</taxon>
        <taxon>Magnoliopsida</taxon>
        <taxon>eudicotyledons</taxon>
        <taxon>Gunneridae</taxon>
        <taxon>Pentapetalae</taxon>
        <taxon>asterids</taxon>
        <taxon>Ericales</taxon>
        <taxon>Ericaceae</taxon>
        <taxon>Ericoideae</taxon>
        <taxon>Rhodoreae</taxon>
        <taxon>Rhododendron</taxon>
    </lineage>
</organism>
<accession>A0A6A4M2M4</accession>
<feature type="non-terminal residue" evidence="2">
    <location>
        <position position="1"/>
    </location>
</feature>
<dbReference type="AlphaFoldDB" id="A0A6A4M2M4"/>
<gene>
    <name evidence="2" type="ORF">C3L33_00567</name>
</gene>
<feature type="region of interest" description="Disordered" evidence="1">
    <location>
        <begin position="1"/>
        <end position="29"/>
    </location>
</feature>
<proteinExistence type="predicted"/>
<dbReference type="Proteomes" id="UP000428333">
    <property type="component" value="Linkage Group LG01"/>
</dbReference>
<protein>
    <submittedName>
        <fullName evidence="2">Uncharacterized protein</fullName>
    </submittedName>
</protein>
<sequence>MVCKVEEAMKKRQQEHEQENKGREISQHQLLQKKRQQIIQCNKGKASKFKRSSSNLEEDGASSAILLLACIAFSTK</sequence>
<keyword evidence="3" id="KW-1185">Reference proteome</keyword>
<comment type="caution">
    <text evidence="2">The sequence shown here is derived from an EMBL/GenBank/DDBJ whole genome shotgun (WGS) entry which is preliminary data.</text>
</comment>
<dbReference type="PANTHER" id="PTHR38398">
    <property type="entry name" value="EXPRESSED PROTEIN"/>
    <property type="match status" value="1"/>
</dbReference>
<feature type="compositionally biased region" description="Basic and acidic residues" evidence="1">
    <location>
        <begin position="1"/>
        <end position="26"/>
    </location>
</feature>
<evidence type="ECO:0000313" key="2">
    <source>
        <dbReference type="EMBL" id="KAE9467526.1"/>
    </source>
</evidence>
<dbReference type="PANTHER" id="PTHR38398:SF1">
    <property type="entry name" value="EXPRESSED PROTEIN"/>
    <property type="match status" value="1"/>
</dbReference>
<evidence type="ECO:0000313" key="3">
    <source>
        <dbReference type="Proteomes" id="UP000428333"/>
    </source>
</evidence>
<reference evidence="2 3" key="1">
    <citation type="journal article" date="2019" name="Genome Biol. Evol.">
        <title>The Rhododendron genome and chromosomal organization provide insight into shared whole-genome duplications across the heath family (Ericaceae).</title>
        <authorList>
            <person name="Soza V.L."/>
            <person name="Lindsley D."/>
            <person name="Waalkes A."/>
            <person name="Ramage E."/>
            <person name="Patwardhan R.P."/>
            <person name="Burton J.N."/>
            <person name="Adey A."/>
            <person name="Kumar A."/>
            <person name="Qiu R."/>
            <person name="Shendure J."/>
            <person name="Hall B."/>
        </authorList>
    </citation>
    <scope>NUCLEOTIDE SEQUENCE [LARGE SCALE GENOMIC DNA]</scope>
    <source>
        <strain evidence="2">RSF 1966-606</strain>
    </source>
</reference>